<dbReference type="Proteomes" id="UP000324222">
    <property type="component" value="Unassembled WGS sequence"/>
</dbReference>
<reference evidence="2 3" key="1">
    <citation type="submission" date="2019-05" db="EMBL/GenBank/DDBJ databases">
        <title>Another draft genome of Portunus trituberculatus and its Hox gene families provides insights of decapod evolution.</title>
        <authorList>
            <person name="Jeong J.-H."/>
            <person name="Song I."/>
            <person name="Kim S."/>
            <person name="Choi T."/>
            <person name="Kim D."/>
            <person name="Ryu S."/>
            <person name="Kim W."/>
        </authorList>
    </citation>
    <scope>NUCLEOTIDE SEQUENCE [LARGE SCALE GENOMIC DNA]</scope>
    <source>
        <tissue evidence="2">Muscle</tissue>
    </source>
</reference>
<protein>
    <submittedName>
        <fullName evidence="2">Uncharacterized protein</fullName>
    </submittedName>
</protein>
<dbReference type="AlphaFoldDB" id="A0A5B7GTS8"/>
<feature type="compositionally biased region" description="Polar residues" evidence="1">
    <location>
        <begin position="54"/>
        <end position="73"/>
    </location>
</feature>
<sequence>METWRQDTMSPAQTLYNTTRKLLTLTGKSEVEESEQQVVGEVDQHVGRMLASFLPSQTTAEKSQAYTSDLTNTHPHHLQQKPKRREGIKSLSCG</sequence>
<name>A0A5B7GTS8_PORTR</name>
<evidence type="ECO:0000313" key="3">
    <source>
        <dbReference type="Proteomes" id="UP000324222"/>
    </source>
</evidence>
<proteinExistence type="predicted"/>
<organism evidence="2 3">
    <name type="scientific">Portunus trituberculatus</name>
    <name type="common">Swimming crab</name>
    <name type="synonym">Neptunus trituberculatus</name>
    <dbReference type="NCBI Taxonomy" id="210409"/>
    <lineage>
        <taxon>Eukaryota</taxon>
        <taxon>Metazoa</taxon>
        <taxon>Ecdysozoa</taxon>
        <taxon>Arthropoda</taxon>
        <taxon>Crustacea</taxon>
        <taxon>Multicrustacea</taxon>
        <taxon>Malacostraca</taxon>
        <taxon>Eumalacostraca</taxon>
        <taxon>Eucarida</taxon>
        <taxon>Decapoda</taxon>
        <taxon>Pleocyemata</taxon>
        <taxon>Brachyura</taxon>
        <taxon>Eubrachyura</taxon>
        <taxon>Portunoidea</taxon>
        <taxon>Portunidae</taxon>
        <taxon>Portuninae</taxon>
        <taxon>Portunus</taxon>
    </lineage>
</organism>
<dbReference type="EMBL" id="VSRR010018105">
    <property type="protein sequence ID" value="MPC60989.1"/>
    <property type="molecule type" value="Genomic_DNA"/>
</dbReference>
<evidence type="ECO:0000256" key="1">
    <source>
        <dbReference type="SAM" id="MobiDB-lite"/>
    </source>
</evidence>
<accession>A0A5B7GTS8</accession>
<comment type="caution">
    <text evidence="2">The sequence shown here is derived from an EMBL/GenBank/DDBJ whole genome shotgun (WGS) entry which is preliminary data.</text>
</comment>
<feature type="region of interest" description="Disordered" evidence="1">
    <location>
        <begin position="54"/>
        <end position="94"/>
    </location>
</feature>
<gene>
    <name evidence="2" type="ORF">E2C01_055051</name>
</gene>
<keyword evidence="3" id="KW-1185">Reference proteome</keyword>
<feature type="compositionally biased region" description="Basic residues" evidence="1">
    <location>
        <begin position="74"/>
        <end position="86"/>
    </location>
</feature>
<evidence type="ECO:0000313" key="2">
    <source>
        <dbReference type="EMBL" id="MPC60989.1"/>
    </source>
</evidence>